<gene>
    <name evidence="11" type="ORF">COT02_02215</name>
</gene>
<evidence type="ECO:0000256" key="4">
    <source>
        <dbReference type="ARBA" id="ARBA00022723"/>
    </source>
</evidence>
<dbReference type="Pfam" id="PF02578">
    <property type="entry name" value="Cu-oxidase_4"/>
    <property type="match status" value="1"/>
</dbReference>
<comment type="catalytic activity">
    <reaction evidence="8">
        <text>adenosine + phosphate = alpha-D-ribose 1-phosphate + adenine</text>
        <dbReference type="Rhea" id="RHEA:27642"/>
        <dbReference type="ChEBI" id="CHEBI:16335"/>
        <dbReference type="ChEBI" id="CHEBI:16708"/>
        <dbReference type="ChEBI" id="CHEBI:43474"/>
        <dbReference type="ChEBI" id="CHEBI:57720"/>
        <dbReference type="EC" id="2.4.2.1"/>
    </reaction>
    <physiologicalReaction direction="left-to-right" evidence="8">
        <dbReference type="Rhea" id="RHEA:27643"/>
    </physiologicalReaction>
</comment>
<name>A0A2M6YUK4_9BACT</name>
<keyword evidence="6" id="KW-0862">Zinc</keyword>
<keyword evidence="5" id="KW-0378">Hydrolase</keyword>
<evidence type="ECO:0000313" key="11">
    <source>
        <dbReference type="EMBL" id="PIU37180.1"/>
    </source>
</evidence>
<dbReference type="SUPFAM" id="SSF64438">
    <property type="entry name" value="CNF1/YfiH-like putative cysteine hydrolases"/>
    <property type="match status" value="1"/>
</dbReference>
<comment type="catalytic activity">
    <reaction evidence="1">
        <text>inosine + phosphate = alpha-D-ribose 1-phosphate + hypoxanthine</text>
        <dbReference type="Rhea" id="RHEA:27646"/>
        <dbReference type="ChEBI" id="CHEBI:17368"/>
        <dbReference type="ChEBI" id="CHEBI:17596"/>
        <dbReference type="ChEBI" id="CHEBI:43474"/>
        <dbReference type="ChEBI" id="CHEBI:57720"/>
        <dbReference type="EC" id="2.4.2.1"/>
    </reaction>
    <physiologicalReaction direction="left-to-right" evidence="1">
        <dbReference type="Rhea" id="RHEA:27647"/>
    </physiologicalReaction>
</comment>
<comment type="caution">
    <text evidence="11">The sequence shown here is derived from an EMBL/GenBank/DDBJ whole genome shotgun (WGS) entry which is preliminary data.</text>
</comment>
<evidence type="ECO:0000256" key="7">
    <source>
        <dbReference type="ARBA" id="ARBA00047989"/>
    </source>
</evidence>
<dbReference type="AlphaFoldDB" id="A0A2M6YUK4"/>
<dbReference type="GO" id="GO:0017061">
    <property type="term" value="F:S-methyl-5-thioadenosine phosphorylase activity"/>
    <property type="evidence" value="ECO:0007669"/>
    <property type="project" value="UniProtKB-EC"/>
</dbReference>
<dbReference type="Proteomes" id="UP000230184">
    <property type="component" value="Unassembled WGS sequence"/>
</dbReference>
<comment type="similarity">
    <text evidence="2 10">Belongs to the purine nucleoside phosphorylase YfiH/LACC1 family.</text>
</comment>
<evidence type="ECO:0000313" key="12">
    <source>
        <dbReference type="Proteomes" id="UP000230184"/>
    </source>
</evidence>
<dbReference type="EMBL" id="PEWY01000059">
    <property type="protein sequence ID" value="PIU37180.1"/>
    <property type="molecule type" value="Genomic_DNA"/>
</dbReference>
<dbReference type="InterPro" id="IPR011324">
    <property type="entry name" value="Cytotoxic_necrot_fac-like_cat"/>
</dbReference>
<reference evidence="12" key="1">
    <citation type="submission" date="2017-09" db="EMBL/GenBank/DDBJ databases">
        <title>Depth-based differentiation of microbial function through sediment-hosted aquifers and enrichment of novel symbionts in the deep terrestrial subsurface.</title>
        <authorList>
            <person name="Probst A.J."/>
            <person name="Ladd B."/>
            <person name="Jarett J.K."/>
            <person name="Geller-Mcgrath D.E."/>
            <person name="Sieber C.M.K."/>
            <person name="Emerson J.B."/>
            <person name="Anantharaman K."/>
            <person name="Thomas B.C."/>
            <person name="Malmstrom R."/>
            <person name="Stieglmeier M."/>
            <person name="Klingl A."/>
            <person name="Woyke T."/>
            <person name="Ryan C.M."/>
            <person name="Banfield J.F."/>
        </authorList>
    </citation>
    <scope>NUCLEOTIDE SEQUENCE [LARGE SCALE GENOMIC DNA]</scope>
</reference>
<organism evidence="11 12">
    <name type="scientific">Candidatus Roizmanbacteria bacterium CG07_land_8_20_14_0_80_34_15</name>
    <dbReference type="NCBI Taxonomy" id="1974849"/>
    <lineage>
        <taxon>Bacteria</taxon>
        <taxon>Candidatus Roizmaniibacteriota</taxon>
    </lineage>
</organism>
<keyword evidence="3" id="KW-0808">Transferase</keyword>
<evidence type="ECO:0000256" key="1">
    <source>
        <dbReference type="ARBA" id="ARBA00000553"/>
    </source>
</evidence>
<evidence type="ECO:0000256" key="10">
    <source>
        <dbReference type="RuleBase" id="RU361274"/>
    </source>
</evidence>
<comment type="catalytic activity">
    <reaction evidence="9">
        <text>S-methyl-5'-thioadenosine + phosphate = 5-(methylsulfanyl)-alpha-D-ribose 1-phosphate + adenine</text>
        <dbReference type="Rhea" id="RHEA:11852"/>
        <dbReference type="ChEBI" id="CHEBI:16708"/>
        <dbReference type="ChEBI" id="CHEBI:17509"/>
        <dbReference type="ChEBI" id="CHEBI:43474"/>
        <dbReference type="ChEBI" id="CHEBI:58533"/>
        <dbReference type="EC" id="2.4.2.28"/>
    </reaction>
    <physiologicalReaction direction="left-to-right" evidence="9">
        <dbReference type="Rhea" id="RHEA:11853"/>
    </physiologicalReaction>
</comment>
<protein>
    <recommendedName>
        <fullName evidence="10">Purine nucleoside phosphorylase</fullName>
    </recommendedName>
</protein>
<accession>A0A2M6YUK4</accession>
<dbReference type="InterPro" id="IPR003730">
    <property type="entry name" value="Cu_polyphenol_OxRdtase"/>
</dbReference>
<evidence type="ECO:0000256" key="6">
    <source>
        <dbReference type="ARBA" id="ARBA00022833"/>
    </source>
</evidence>
<comment type="catalytic activity">
    <reaction evidence="7">
        <text>adenosine + H2O + H(+) = inosine + NH4(+)</text>
        <dbReference type="Rhea" id="RHEA:24408"/>
        <dbReference type="ChEBI" id="CHEBI:15377"/>
        <dbReference type="ChEBI" id="CHEBI:15378"/>
        <dbReference type="ChEBI" id="CHEBI:16335"/>
        <dbReference type="ChEBI" id="CHEBI:17596"/>
        <dbReference type="ChEBI" id="CHEBI:28938"/>
        <dbReference type="EC" id="3.5.4.4"/>
    </reaction>
    <physiologicalReaction direction="left-to-right" evidence="7">
        <dbReference type="Rhea" id="RHEA:24409"/>
    </physiologicalReaction>
</comment>
<dbReference type="GO" id="GO:0005507">
    <property type="term" value="F:copper ion binding"/>
    <property type="evidence" value="ECO:0007669"/>
    <property type="project" value="TreeGrafter"/>
</dbReference>
<dbReference type="GO" id="GO:0016787">
    <property type="term" value="F:hydrolase activity"/>
    <property type="evidence" value="ECO:0007669"/>
    <property type="project" value="UniProtKB-KW"/>
</dbReference>
<evidence type="ECO:0000256" key="8">
    <source>
        <dbReference type="ARBA" id="ARBA00048968"/>
    </source>
</evidence>
<evidence type="ECO:0000256" key="9">
    <source>
        <dbReference type="ARBA" id="ARBA00049893"/>
    </source>
</evidence>
<sequence length="244" mass="28037">MIAYDTDLKIFYSTLINDSKYFGGFGTREMGDGRKIDTAINFAQTNIPNFKTIVIPEQIHSVNVNNFSANLIDNVERISETDGVITQDLNSVLTIITGDCVPIIFTEKKYGIIGISHQGWRGSVKRMAQKMINKIIEYGGKKENIFVAIGPSIGQCCYDIEDERYYEFLEEFNGFADKIFHRHQGKLHLNLALLNYLQIKEAGVPKKNIDFFPFCTKCDKKRFFSYRRDKKTDYGEMLSFVVRT</sequence>
<proteinExistence type="inferred from homology"/>
<evidence type="ECO:0000256" key="5">
    <source>
        <dbReference type="ARBA" id="ARBA00022801"/>
    </source>
</evidence>
<dbReference type="InterPro" id="IPR038371">
    <property type="entry name" value="Cu_polyphenol_OxRdtase_sf"/>
</dbReference>
<evidence type="ECO:0000256" key="3">
    <source>
        <dbReference type="ARBA" id="ARBA00022679"/>
    </source>
</evidence>
<dbReference type="Gene3D" id="3.60.140.10">
    <property type="entry name" value="CNF1/YfiH-like putative cysteine hydrolases"/>
    <property type="match status" value="1"/>
</dbReference>
<keyword evidence="4" id="KW-0479">Metal-binding</keyword>
<dbReference type="CDD" id="cd16833">
    <property type="entry name" value="YfiH"/>
    <property type="match status" value="1"/>
</dbReference>
<dbReference type="PANTHER" id="PTHR30616:SF2">
    <property type="entry name" value="PURINE NUCLEOSIDE PHOSPHORYLASE LACC1"/>
    <property type="match status" value="1"/>
</dbReference>
<evidence type="ECO:0000256" key="2">
    <source>
        <dbReference type="ARBA" id="ARBA00007353"/>
    </source>
</evidence>
<dbReference type="NCBIfam" id="TIGR00726">
    <property type="entry name" value="peptidoglycan editing factor PgeF"/>
    <property type="match status" value="1"/>
</dbReference>
<dbReference type="PANTHER" id="PTHR30616">
    <property type="entry name" value="UNCHARACTERIZED PROTEIN YFIH"/>
    <property type="match status" value="1"/>
</dbReference>